<dbReference type="EMBL" id="CM016762">
    <property type="protein sequence ID" value="TMS35389.1"/>
    <property type="molecule type" value="Genomic_DNA"/>
</dbReference>
<keyword evidence="4" id="KW-1185">Reference proteome</keyword>
<proteinExistence type="predicted"/>
<feature type="signal peptide" evidence="2">
    <location>
        <begin position="1"/>
        <end position="22"/>
    </location>
</feature>
<evidence type="ECO:0000256" key="1">
    <source>
        <dbReference type="SAM" id="MobiDB-lite"/>
    </source>
</evidence>
<feature type="chain" id="PRO_5020395887" evidence="2">
    <location>
        <begin position="23"/>
        <end position="270"/>
    </location>
</feature>
<accession>A0A4U8US65</accession>
<reference evidence="3 4" key="2">
    <citation type="journal article" date="2019" name="G3 (Bethesda)">
        <title>Hybrid Assembly of the Genome of the Entomopathogenic Nematode Steinernema carpocapsae Identifies the X-Chromosome.</title>
        <authorList>
            <person name="Serra L."/>
            <person name="Macchietto M."/>
            <person name="Macias-Munoz A."/>
            <person name="McGill C.J."/>
            <person name="Rodriguez I.M."/>
            <person name="Rodriguez B."/>
            <person name="Murad R."/>
            <person name="Mortazavi A."/>
        </authorList>
    </citation>
    <scope>NUCLEOTIDE SEQUENCE [LARGE SCALE GENOMIC DNA]</scope>
    <source>
        <strain evidence="3 4">ALL</strain>
    </source>
</reference>
<dbReference type="EMBL" id="AZBU02000001">
    <property type="protein sequence ID" value="TMS35389.1"/>
    <property type="molecule type" value="Genomic_DNA"/>
</dbReference>
<dbReference type="AlphaFoldDB" id="A0A4U8US65"/>
<organism evidence="3 4">
    <name type="scientific">Steinernema carpocapsae</name>
    <name type="common">Entomopathogenic nematode</name>
    <dbReference type="NCBI Taxonomy" id="34508"/>
    <lineage>
        <taxon>Eukaryota</taxon>
        <taxon>Metazoa</taxon>
        <taxon>Ecdysozoa</taxon>
        <taxon>Nematoda</taxon>
        <taxon>Chromadorea</taxon>
        <taxon>Rhabditida</taxon>
        <taxon>Tylenchina</taxon>
        <taxon>Panagrolaimomorpha</taxon>
        <taxon>Strongyloidoidea</taxon>
        <taxon>Steinernematidae</taxon>
        <taxon>Steinernema</taxon>
    </lineage>
</organism>
<feature type="region of interest" description="Disordered" evidence="1">
    <location>
        <begin position="27"/>
        <end position="61"/>
    </location>
</feature>
<evidence type="ECO:0000256" key="2">
    <source>
        <dbReference type="SAM" id="SignalP"/>
    </source>
</evidence>
<evidence type="ECO:0000313" key="4">
    <source>
        <dbReference type="Proteomes" id="UP000298663"/>
    </source>
</evidence>
<feature type="region of interest" description="Disordered" evidence="1">
    <location>
        <begin position="195"/>
        <end position="270"/>
    </location>
</feature>
<dbReference type="Proteomes" id="UP000298663">
    <property type="component" value="Chromosome X"/>
</dbReference>
<name>A0A4U8US65_STECR</name>
<reference evidence="3 4" key="1">
    <citation type="journal article" date="2015" name="Genome Biol.">
        <title>Comparative genomics of Steinernema reveals deeply conserved gene regulatory networks.</title>
        <authorList>
            <person name="Dillman A.R."/>
            <person name="Macchietto M."/>
            <person name="Porter C.F."/>
            <person name="Rogers A."/>
            <person name="Williams B."/>
            <person name="Antoshechkin I."/>
            <person name="Lee M.M."/>
            <person name="Goodwin Z."/>
            <person name="Lu X."/>
            <person name="Lewis E.E."/>
            <person name="Goodrich-Blair H."/>
            <person name="Stock S.P."/>
            <person name="Adams B.J."/>
            <person name="Sternberg P.W."/>
            <person name="Mortazavi A."/>
        </authorList>
    </citation>
    <scope>NUCLEOTIDE SEQUENCE [LARGE SCALE GENOMIC DNA]</scope>
    <source>
        <strain evidence="3 4">ALL</strain>
    </source>
</reference>
<sequence>MPFLRSVLLAVALVCHTIYAVADDGSPRAHRLHVSSSSSQQSAEIRRAPQTPTSSHNAMQLPEIPHHPMLTMSPMSVPSMQQLFPHMLVPSLPSVIAPQPQEAKKSAAPKKPAIVDDGLPKAKALKTEVRKAPRKQLSPLAPMQMPLPQHMHPMQLPQMGSIPTLPTPATVSLPTMETVTFPTISMPTFPTFTMPPPFSSLIPTKKPKKSSKRRKAAHKKKSKKQKPISEELETPDLSSVKSRMPKYVRQEKSAASDSDSPSWMVPYNKL</sequence>
<feature type="compositionally biased region" description="Basic residues" evidence="1">
    <location>
        <begin position="205"/>
        <end position="226"/>
    </location>
</feature>
<gene>
    <name evidence="3" type="ORF">L596_002803</name>
</gene>
<evidence type="ECO:0000313" key="3">
    <source>
        <dbReference type="EMBL" id="TMS35389.1"/>
    </source>
</evidence>
<keyword evidence="2" id="KW-0732">Signal</keyword>
<comment type="caution">
    <text evidence="3">The sequence shown here is derived from an EMBL/GenBank/DDBJ whole genome shotgun (WGS) entry which is preliminary data.</text>
</comment>
<protein>
    <submittedName>
        <fullName evidence="3">Uncharacterized protein</fullName>
    </submittedName>
</protein>